<name>A0A645DNI3_9ZZZZ</name>
<reference evidence="2" key="1">
    <citation type="submission" date="2019-08" db="EMBL/GenBank/DDBJ databases">
        <authorList>
            <person name="Kucharzyk K."/>
            <person name="Murdoch R.W."/>
            <person name="Higgins S."/>
            <person name="Loffler F."/>
        </authorList>
    </citation>
    <scope>NUCLEOTIDE SEQUENCE</scope>
</reference>
<accession>A0A645DNI3</accession>
<dbReference type="EMBL" id="VSSQ01038141">
    <property type="protein sequence ID" value="MPM91024.1"/>
    <property type="molecule type" value="Genomic_DNA"/>
</dbReference>
<protein>
    <submittedName>
        <fullName evidence="2">Uncharacterized protein</fullName>
    </submittedName>
</protein>
<proteinExistence type="predicted"/>
<gene>
    <name evidence="2" type="ORF">SDC9_138149</name>
</gene>
<evidence type="ECO:0000256" key="1">
    <source>
        <dbReference type="SAM" id="MobiDB-lite"/>
    </source>
</evidence>
<organism evidence="2">
    <name type="scientific">bioreactor metagenome</name>
    <dbReference type="NCBI Taxonomy" id="1076179"/>
    <lineage>
        <taxon>unclassified sequences</taxon>
        <taxon>metagenomes</taxon>
        <taxon>ecological metagenomes</taxon>
    </lineage>
</organism>
<dbReference type="AlphaFoldDB" id="A0A645DNI3"/>
<evidence type="ECO:0000313" key="2">
    <source>
        <dbReference type="EMBL" id="MPM91024.1"/>
    </source>
</evidence>
<sequence>MAKGKKGNINGRQVNGGTKITPNAEHQEKQNHSKSRVNAN</sequence>
<feature type="compositionally biased region" description="Polar residues" evidence="1">
    <location>
        <begin position="10"/>
        <end position="21"/>
    </location>
</feature>
<comment type="caution">
    <text evidence="2">The sequence shown here is derived from an EMBL/GenBank/DDBJ whole genome shotgun (WGS) entry which is preliminary data.</text>
</comment>
<feature type="region of interest" description="Disordered" evidence="1">
    <location>
        <begin position="1"/>
        <end position="40"/>
    </location>
</feature>